<dbReference type="GO" id="GO:0015074">
    <property type="term" value="P:DNA integration"/>
    <property type="evidence" value="ECO:0007669"/>
    <property type="project" value="UniProtKB-KW"/>
</dbReference>
<evidence type="ECO:0000259" key="6">
    <source>
        <dbReference type="PROSITE" id="PS51736"/>
    </source>
</evidence>
<dbReference type="RefSeq" id="WP_190040108.1">
    <property type="nucleotide sequence ID" value="NZ_BMWD01000049.1"/>
</dbReference>
<evidence type="ECO:0000313" key="7">
    <source>
        <dbReference type="EMBL" id="GGX97480.1"/>
    </source>
</evidence>
<dbReference type="FunFam" id="3.40.50.1390:FF:000002">
    <property type="entry name" value="ORF1 in transposon ISC1904"/>
    <property type="match status" value="1"/>
</dbReference>
<dbReference type="Gene3D" id="3.40.50.1390">
    <property type="entry name" value="Resolvase, N-terminal catalytic domain"/>
    <property type="match status" value="1"/>
</dbReference>
<reference evidence="7" key="2">
    <citation type="submission" date="2020-09" db="EMBL/GenBank/DDBJ databases">
        <authorList>
            <person name="Sun Q."/>
            <person name="Ohkuma M."/>
        </authorList>
    </citation>
    <scope>NUCLEOTIDE SEQUENCE</scope>
    <source>
        <strain evidence="7">JCM 4956</strain>
    </source>
</reference>
<sequence>MKLSEWARQQGVSYQTAWRWVKDGKMPVPVRQAPSGTWLVDEPAPAATVEAGRVVAYCRVSSAEQKADLARQVSRVVDGANGLGLPVAEVVTEVGSGLNGRRRKLHRLLSDPQAAVIVVEHRDRLARFGVEHLDAVLSASGRRLVVLDPTETADDLVRDITEVLTSMCARLYGRRAAKNRAARAVAVATAEDVE</sequence>
<feature type="active site" description="O-(5'-phospho-DNA)-serine intermediate" evidence="4 5">
    <location>
        <position position="61"/>
    </location>
</feature>
<comment type="caution">
    <text evidence="7">The sequence shown here is derived from an EMBL/GenBank/DDBJ whole genome shotgun (WGS) entry which is preliminary data.</text>
</comment>
<dbReference type="AlphaFoldDB" id="A0A918NUG1"/>
<dbReference type="PROSITE" id="PS00397">
    <property type="entry name" value="RECOMBINASES_1"/>
    <property type="match status" value="1"/>
</dbReference>
<organism evidence="7 8">
    <name type="scientific">Streptomyces fructofermentans</name>
    <dbReference type="NCBI Taxonomy" id="152141"/>
    <lineage>
        <taxon>Bacteria</taxon>
        <taxon>Bacillati</taxon>
        <taxon>Actinomycetota</taxon>
        <taxon>Actinomycetes</taxon>
        <taxon>Kitasatosporales</taxon>
        <taxon>Streptomycetaceae</taxon>
        <taxon>Streptomyces</taxon>
    </lineage>
</organism>
<dbReference type="GO" id="GO:0000150">
    <property type="term" value="F:DNA strand exchange activity"/>
    <property type="evidence" value="ECO:0007669"/>
    <property type="project" value="InterPro"/>
</dbReference>
<dbReference type="InterPro" id="IPR006119">
    <property type="entry name" value="Resolv_N"/>
</dbReference>
<evidence type="ECO:0000256" key="2">
    <source>
        <dbReference type="ARBA" id="ARBA00023125"/>
    </source>
</evidence>
<dbReference type="InterPro" id="IPR048046">
    <property type="entry name" value="Transpos_IS607"/>
</dbReference>
<dbReference type="Pfam" id="PF00239">
    <property type="entry name" value="Resolvase"/>
    <property type="match status" value="1"/>
</dbReference>
<dbReference type="Proteomes" id="UP000645555">
    <property type="component" value="Unassembled WGS sequence"/>
</dbReference>
<dbReference type="SMART" id="SM00857">
    <property type="entry name" value="Resolvase"/>
    <property type="match status" value="1"/>
</dbReference>
<dbReference type="PANTHER" id="PTHR36172">
    <property type="match status" value="1"/>
</dbReference>
<proteinExistence type="predicted"/>
<dbReference type="InterPro" id="IPR036162">
    <property type="entry name" value="Resolvase-like_N_sf"/>
</dbReference>
<dbReference type="GO" id="GO:0003677">
    <property type="term" value="F:DNA binding"/>
    <property type="evidence" value="ECO:0007669"/>
    <property type="project" value="UniProtKB-KW"/>
</dbReference>
<protein>
    <submittedName>
        <fullName evidence="7">IS607 family transposase</fullName>
    </submittedName>
</protein>
<dbReference type="Gene3D" id="1.10.287.2170">
    <property type="match status" value="1"/>
</dbReference>
<evidence type="ECO:0000256" key="5">
    <source>
        <dbReference type="PROSITE-ProRule" id="PRU10137"/>
    </source>
</evidence>
<dbReference type="InterPro" id="IPR006118">
    <property type="entry name" value="Recombinase_CS"/>
</dbReference>
<name>A0A918NUG1_9ACTN</name>
<evidence type="ECO:0000313" key="8">
    <source>
        <dbReference type="Proteomes" id="UP000645555"/>
    </source>
</evidence>
<dbReference type="NCBIfam" id="NF033518">
    <property type="entry name" value="transpos_IS607"/>
    <property type="match status" value="1"/>
</dbReference>
<dbReference type="InterPro" id="IPR051491">
    <property type="entry name" value="Recombinase/Transposase-rel"/>
</dbReference>
<gene>
    <name evidence="7" type="ORF">GCM10010515_74890</name>
</gene>
<keyword evidence="3" id="KW-0233">DNA recombination</keyword>
<dbReference type="PANTHER" id="PTHR36172:SF1">
    <property type="entry name" value="RESOLVASE-RELATED"/>
    <property type="match status" value="1"/>
</dbReference>
<evidence type="ECO:0000256" key="4">
    <source>
        <dbReference type="PIRSR" id="PIRSR606118-50"/>
    </source>
</evidence>
<accession>A0A918NUG1</accession>
<dbReference type="InterPro" id="IPR041718">
    <property type="entry name" value="IS607_transposase-like"/>
</dbReference>
<evidence type="ECO:0000256" key="3">
    <source>
        <dbReference type="ARBA" id="ARBA00023172"/>
    </source>
</evidence>
<reference evidence="7" key="1">
    <citation type="journal article" date="2014" name="Int. J. Syst. Evol. Microbiol.">
        <title>Complete genome sequence of Corynebacterium casei LMG S-19264T (=DSM 44701T), isolated from a smear-ripened cheese.</title>
        <authorList>
            <consortium name="US DOE Joint Genome Institute (JGI-PGF)"/>
            <person name="Walter F."/>
            <person name="Albersmeier A."/>
            <person name="Kalinowski J."/>
            <person name="Ruckert C."/>
        </authorList>
    </citation>
    <scope>NUCLEOTIDE SEQUENCE</scope>
    <source>
        <strain evidence="7">JCM 4956</strain>
    </source>
</reference>
<keyword evidence="1" id="KW-0229">DNA integration</keyword>
<keyword evidence="2" id="KW-0238">DNA-binding</keyword>
<evidence type="ECO:0000256" key="1">
    <source>
        <dbReference type="ARBA" id="ARBA00022908"/>
    </source>
</evidence>
<dbReference type="PROSITE" id="PS51736">
    <property type="entry name" value="RECOMBINASES_3"/>
    <property type="match status" value="1"/>
</dbReference>
<dbReference type="SUPFAM" id="SSF53041">
    <property type="entry name" value="Resolvase-like"/>
    <property type="match status" value="1"/>
</dbReference>
<keyword evidence="8" id="KW-1185">Reference proteome</keyword>
<dbReference type="EMBL" id="BMWD01000049">
    <property type="protein sequence ID" value="GGX97480.1"/>
    <property type="molecule type" value="Genomic_DNA"/>
</dbReference>
<feature type="domain" description="Resolvase/invertase-type recombinase catalytic" evidence="6">
    <location>
        <begin position="53"/>
        <end position="192"/>
    </location>
</feature>
<dbReference type="CDD" id="cd03769">
    <property type="entry name" value="SR_IS607_transposase_like"/>
    <property type="match status" value="1"/>
</dbReference>